<feature type="compositionally biased region" description="Low complexity" evidence="1">
    <location>
        <begin position="363"/>
        <end position="391"/>
    </location>
</feature>
<feature type="compositionally biased region" description="Pro residues" evidence="1">
    <location>
        <begin position="425"/>
        <end position="444"/>
    </location>
</feature>
<reference evidence="3" key="1">
    <citation type="journal article" date="2019" name="Int. J. Syst. Evol. Microbiol.">
        <title>The Global Catalogue of Microorganisms (GCM) 10K type strain sequencing project: providing services to taxonomists for standard genome sequencing and annotation.</title>
        <authorList>
            <consortium name="The Broad Institute Genomics Platform"/>
            <consortium name="The Broad Institute Genome Sequencing Center for Infectious Disease"/>
            <person name="Wu L."/>
            <person name="Ma J."/>
        </authorList>
    </citation>
    <scope>NUCLEOTIDE SEQUENCE [LARGE SCALE GENOMIC DNA]</scope>
    <source>
        <strain evidence="3">JCM 17695</strain>
    </source>
</reference>
<feature type="compositionally biased region" description="Basic residues" evidence="1">
    <location>
        <begin position="392"/>
        <end position="408"/>
    </location>
</feature>
<accession>A0ABW2TJC8</accession>
<evidence type="ECO:0000256" key="1">
    <source>
        <dbReference type="SAM" id="MobiDB-lite"/>
    </source>
</evidence>
<feature type="region of interest" description="Disordered" evidence="1">
    <location>
        <begin position="347"/>
        <end position="462"/>
    </location>
</feature>
<dbReference type="PANTHER" id="PTHR42834">
    <property type="entry name" value="ENDONUCLEASE/EXONUCLEASE/PHOSPHATASE FAMILY PROTEIN (AFU_ORTHOLOGUE AFUA_3G09210)"/>
    <property type="match status" value="1"/>
</dbReference>
<comment type="caution">
    <text evidence="2">The sequence shown here is derived from an EMBL/GenBank/DDBJ whole genome shotgun (WGS) entry which is preliminary data.</text>
</comment>
<dbReference type="EMBL" id="JBHTEY010000004">
    <property type="protein sequence ID" value="MFC7613244.1"/>
    <property type="molecule type" value="Genomic_DNA"/>
</dbReference>
<evidence type="ECO:0000313" key="2">
    <source>
        <dbReference type="EMBL" id="MFC7613244.1"/>
    </source>
</evidence>
<dbReference type="Proteomes" id="UP001596512">
    <property type="component" value="Unassembled WGS sequence"/>
</dbReference>
<evidence type="ECO:0008006" key="4">
    <source>
        <dbReference type="Google" id="ProtNLM"/>
    </source>
</evidence>
<proteinExistence type="predicted"/>
<dbReference type="PANTHER" id="PTHR42834:SF1">
    <property type="entry name" value="ENDONUCLEASE_EXONUCLEASE_PHOSPHATASE FAMILY PROTEIN (AFU_ORTHOLOGUE AFUA_3G09210)"/>
    <property type="match status" value="1"/>
</dbReference>
<sequence>MIATAAAAGVVPALADASGPTISEIHYDNAGTDTGEAVEIDAPEGFDLSGWKIVLYNGNGGAAYDTRALSGTVPAAGVVVETYPSNGIQNGSPDGIALVRPDGTVAEFLTYEGSFTAVGGPANGIAGTDIGVAEAAESPVGHSLQKVDGTWRAPAAHTFGARNSAGDPDPDPDPVGCDFPVDRTIAEVQGTGDASPLVGTTVTVEGVVTADHRTGGYNGVYVQTAGSGDRPPAAGTASDALFVFLTSNPANHPAVSVGDRVRVRGAVSEYFGLTQITSTAKTNVQVCAHDAPLPAAVPLTLPLDAAGRESAESMLVAPIGAYTVAEVYNTNRFGEVTLTAGSAAARIPTDVHRPGTPRRRRWPTPTRRPGCWSTTAPARTWPTRASCPRTSTRTRRCASATRSRRSRRACCPTASTSGASSPPRRSTPPRPPSGAPRSRPPTRAPRPRPRSAATSRSRRSTC</sequence>
<dbReference type="CDD" id="cd04486">
    <property type="entry name" value="YhcR_OBF_like"/>
    <property type="match status" value="1"/>
</dbReference>
<gene>
    <name evidence="2" type="ORF">ACFQV2_06100</name>
</gene>
<protein>
    <recommendedName>
        <fullName evidence="4">Lamin Tail Domain</fullName>
    </recommendedName>
</protein>
<keyword evidence="3" id="KW-1185">Reference proteome</keyword>
<name>A0ABW2TJC8_9PSEU</name>
<organism evidence="2 3">
    <name type="scientific">Actinokineospora soli</name>
    <dbReference type="NCBI Taxonomy" id="1048753"/>
    <lineage>
        <taxon>Bacteria</taxon>
        <taxon>Bacillati</taxon>
        <taxon>Actinomycetota</taxon>
        <taxon>Actinomycetes</taxon>
        <taxon>Pseudonocardiales</taxon>
        <taxon>Pseudonocardiaceae</taxon>
        <taxon>Actinokineospora</taxon>
    </lineage>
</organism>
<feature type="compositionally biased region" description="Low complexity" evidence="1">
    <location>
        <begin position="409"/>
        <end position="424"/>
    </location>
</feature>
<evidence type="ECO:0000313" key="3">
    <source>
        <dbReference type="Proteomes" id="UP001596512"/>
    </source>
</evidence>